<dbReference type="Pfam" id="PF01551">
    <property type="entry name" value="Peptidase_M23"/>
    <property type="match status" value="1"/>
</dbReference>
<dbReference type="EMBL" id="NGJT01000024">
    <property type="protein sequence ID" value="RST91361.1"/>
    <property type="molecule type" value="Genomic_DNA"/>
</dbReference>
<dbReference type="InterPro" id="IPR016047">
    <property type="entry name" value="M23ase_b-sheet_dom"/>
</dbReference>
<evidence type="ECO:0000313" key="6">
    <source>
        <dbReference type="EMBL" id="RST91361.1"/>
    </source>
</evidence>
<dbReference type="OrthoDB" id="9805070at2"/>
<comment type="caution">
    <text evidence="6">The sequence shown here is derived from an EMBL/GenBank/DDBJ whole genome shotgun (WGS) entry which is preliminary data.</text>
</comment>
<name>A0A429ZCF0_9ENTE</name>
<feature type="compositionally biased region" description="Basic and acidic residues" evidence="3">
    <location>
        <begin position="262"/>
        <end position="280"/>
    </location>
</feature>
<keyword evidence="1" id="KW-0732">Signal</keyword>
<accession>A0A429ZCF0</accession>
<keyword evidence="2" id="KW-0175">Coiled coil</keyword>
<evidence type="ECO:0000256" key="1">
    <source>
        <dbReference type="ARBA" id="ARBA00022729"/>
    </source>
</evidence>
<reference evidence="6 7" key="1">
    <citation type="submission" date="2017-05" db="EMBL/GenBank/DDBJ databases">
        <title>Vagococcus spp. assemblies.</title>
        <authorList>
            <person name="Gulvik C.A."/>
        </authorList>
    </citation>
    <scope>NUCLEOTIDE SEQUENCE [LARGE SCALE GENOMIC DNA]</scope>
    <source>
        <strain evidence="6 7">SS1994</strain>
    </source>
</reference>
<dbReference type="Pfam" id="PF24568">
    <property type="entry name" value="CC_PcsB"/>
    <property type="match status" value="1"/>
</dbReference>
<proteinExistence type="predicted"/>
<dbReference type="SUPFAM" id="SSF51261">
    <property type="entry name" value="Duplicated hybrid motif"/>
    <property type="match status" value="1"/>
</dbReference>
<gene>
    <name evidence="6" type="ORF">CBF36_10290</name>
</gene>
<feature type="coiled-coil region" evidence="2">
    <location>
        <begin position="179"/>
        <end position="209"/>
    </location>
</feature>
<evidence type="ECO:0000256" key="2">
    <source>
        <dbReference type="SAM" id="Coils"/>
    </source>
</evidence>
<dbReference type="PANTHER" id="PTHR21666">
    <property type="entry name" value="PEPTIDASE-RELATED"/>
    <property type="match status" value="1"/>
</dbReference>
<evidence type="ECO:0000259" key="5">
    <source>
        <dbReference type="Pfam" id="PF24568"/>
    </source>
</evidence>
<feature type="coiled-coil region" evidence="2">
    <location>
        <begin position="41"/>
        <end position="110"/>
    </location>
</feature>
<feature type="domain" description="Peptidoglycan hydrolase PcsB coiled-coil" evidence="5">
    <location>
        <begin position="104"/>
        <end position="178"/>
    </location>
</feature>
<dbReference type="CDD" id="cd12797">
    <property type="entry name" value="M23_peptidase"/>
    <property type="match status" value="1"/>
</dbReference>
<dbReference type="AlphaFoldDB" id="A0A429ZCF0"/>
<dbReference type="InterPro" id="IPR011055">
    <property type="entry name" value="Dup_hybrid_motif"/>
</dbReference>
<dbReference type="GO" id="GO:0004222">
    <property type="term" value="F:metalloendopeptidase activity"/>
    <property type="evidence" value="ECO:0007669"/>
    <property type="project" value="TreeGrafter"/>
</dbReference>
<dbReference type="Gene3D" id="6.10.250.3150">
    <property type="match status" value="1"/>
</dbReference>
<dbReference type="InterPro" id="IPR050570">
    <property type="entry name" value="Cell_wall_metabolism_enzyme"/>
</dbReference>
<feature type="domain" description="M23ase beta-sheet core" evidence="4">
    <location>
        <begin position="345"/>
        <end position="431"/>
    </location>
</feature>
<evidence type="ECO:0000256" key="3">
    <source>
        <dbReference type="SAM" id="MobiDB-lite"/>
    </source>
</evidence>
<evidence type="ECO:0000259" key="4">
    <source>
        <dbReference type="Pfam" id="PF01551"/>
    </source>
</evidence>
<keyword evidence="7" id="KW-1185">Reference proteome</keyword>
<sequence>MNMINKDRIGVRLYMRFKKIIAFTLLTTTLSGFVCPAVIHAESVDKKIEDSQKKIDELNAKKNASDKTLSDLNSTITKLDKDINKVLEEKASLEKEINSLTKEIDDLTVIIDKRNKQIESQARSMQLNKEDQDLVNVILGSESISDALSRTVAYSKLVSANKDIMDEQKKDQATLTKKKTTLDKKVDEVNKTAEELKTKQTKLEKNKAEQVALADKILKELSKETSDKSAYESQKAEAQRISEENQKRLKELADKQAAAKKALQEQREKEQRDAENKQLEAQDSLSISKQSSAIGKSNNAKTDADKNETVSLPSQGGFSLPLAGGYTVTSGFGSRTDPTGYSGDHHDGIDLAIASGTPILASRAGQVVEASYHPSAGNHVIILHDNGLYTYYMHMTNIGTSVGSVVDAGETIGTVGSTGNSTGPHLHFGISSSLWGGFINPTSILSF</sequence>
<dbReference type="Proteomes" id="UP000288490">
    <property type="component" value="Unassembled WGS sequence"/>
</dbReference>
<protein>
    <submittedName>
        <fullName evidence="6">Uncharacterized protein</fullName>
    </submittedName>
</protein>
<dbReference type="Gene3D" id="2.70.70.10">
    <property type="entry name" value="Glucose Permease (Domain IIA)"/>
    <property type="match status" value="1"/>
</dbReference>
<feature type="compositionally biased region" description="Polar residues" evidence="3">
    <location>
        <begin position="281"/>
        <end position="301"/>
    </location>
</feature>
<dbReference type="InterPro" id="IPR057309">
    <property type="entry name" value="PcsB_CC"/>
</dbReference>
<feature type="compositionally biased region" description="Basic and acidic residues" evidence="3">
    <location>
        <begin position="223"/>
        <end position="254"/>
    </location>
</feature>
<evidence type="ECO:0000313" key="7">
    <source>
        <dbReference type="Proteomes" id="UP000288490"/>
    </source>
</evidence>
<dbReference type="PANTHER" id="PTHR21666:SF270">
    <property type="entry name" value="MUREIN HYDROLASE ACTIVATOR ENVC"/>
    <property type="match status" value="1"/>
</dbReference>
<feature type="region of interest" description="Disordered" evidence="3">
    <location>
        <begin position="223"/>
        <end position="316"/>
    </location>
</feature>
<organism evidence="6 7">
    <name type="scientific">Vagococcus bubulae</name>
    <dbReference type="NCBI Taxonomy" id="1977868"/>
    <lineage>
        <taxon>Bacteria</taxon>
        <taxon>Bacillati</taxon>
        <taxon>Bacillota</taxon>
        <taxon>Bacilli</taxon>
        <taxon>Lactobacillales</taxon>
        <taxon>Enterococcaceae</taxon>
        <taxon>Vagococcus</taxon>
    </lineage>
</organism>